<comment type="caution">
    <text evidence="8">The sequence shown here is derived from an EMBL/GenBank/DDBJ whole genome shotgun (WGS) entry which is preliminary data.</text>
</comment>
<keyword evidence="6" id="KW-0732">Signal</keyword>
<evidence type="ECO:0000313" key="9">
    <source>
        <dbReference type="Proteomes" id="UP000606490"/>
    </source>
</evidence>
<keyword evidence="9" id="KW-1185">Reference proteome</keyword>
<keyword evidence="3" id="KW-1133">Transmembrane helix</keyword>
<dbReference type="Pfam" id="PF03544">
    <property type="entry name" value="TonB_C"/>
    <property type="match status" value="1"/>
</dbReference>
<name>A0ABS1V507_9PROT</name>
<dbReference type="InterPro" id="IPR037682">
    <property type="entry name" value="TonB_C"/>
</dbReference>
<keyword evidence="4" id="KW-0472">Membrane</keyword>
<sequence>MKLQGARRLAWVASAGLHAAAAGALLHGLPREAEAVLPVMLLEMPAPAAPAEPTPEPVAEPPAPVLAEAPPEPAPPPEPPPPPLAEAPPEPVPEPPQAMAPPEPPPPEPPPPVEEVAELPLPPPPPPPQPVPRPVAPPRRPQPPRPVVPSMAEASPAAPSPAAPSPAPTPAPVSAAPSPNYASLLMQALERHRRYPEEARWRRAQGVALLRFRMRRDGTVVGYRIERSAGDAALDQAVQTMIQQASPLPAPPADLAGDPVELTVPVRFTLR</sequence>
<evidence type="ECO:0000259" key="7">
    <source>
        <dbReference type="PROSITE" id="PS52015"/>
    </source>
</evidence>
<evidence type="ECO:0000256" key="2">
    <source>
        <dbReference type="ARBA" id="ARBA00022692"/>
    </source>
</evidence>
<feature type="region of interest" description="Disordered" evidence="5">
    <location>
        <begin position="47"/>
        <end position="175"/>
    </location>
</feature>
<dbReference type="InterPro" id="IPR006260">
    <property type="entry name" value="TonB/TolA_C"/>
</dbReference>
<feature type="compositionally biased region" description="Pro residues" evidence="5">
    <location>
        <begin position="158"/>
        <end position="171"/>
    </location>
</feature>
<evidence type="ECO:0000256" key="6">
    <source>
        <dbReference type="SAM" id="SignalP"/>
    </source>
</evidence>
<dbReference type="EMBL" id="JAEUXJ010000006">
    <property type="protein sequence ID" value="MBL6456793.1"/>
    <property type="molecule type" value="Genomic_DNA"/>
</dbReference>
<feature type="signal peptide" evidence="6">
    <location>
        <begin position="1"/>
        <end position="24"/>
    </location>
</feature>
<gene>
    <name evidence="8" type="ORF">JMJ55_15760</name>
</gene>
<accession>A0ABS1V507</accession>
<feature type="compositionally biased region" description="Pro residues" evidence="5">
    <location>
        <begin position="47"/>
        <end position="113"/>
    </location>
</feature>
<reference evidence="8 9" key="1">
    <citation type="submission" date="2021-01" db="EMBL/GenBank/DDBJ databases">
        <title>Belnapia mucosa sp. nov. and Belnapia arida sp. nov., isolated from the Tabernas Desert (Almeria, Spain).</title>
        <authorList>
            <person name="Molina-Menor E."/>
            <person name="Vidal-Verdu A."/>
            <person name="Calonge A."/>
            <person name="Satari L."/>
            <person name="Pereto Magraner J."/>
            <person name="Porcar Miralles M."/>
        </authorList>
    </citation>
    <scope>NUCLEOTIDE SEQUENCE [LARGE SCALE GENOMIC DNA]</scope>
    <source>
        <strain evidence="8 9">T6</strain>
    </source>
</reference>
<comment type="subcellular location">
    <subcellularLocation>
        <location evidence="1">Membrane</location>
        <topology evidence="1">Single-pass membrane protein</topology>
    </subcellularLocation>
</comment>
<evidence type="ECO:0000313" key="8">
    <source>
        <dbReference type="EMBL" id="MBL6456793.1"/>
    </source>
</evidence>
<dbReference type="NCBIfam" id="TIGR01352">
    <property type="entry name" value="tonB_Cterm"/>
    <property type="match status" value="1"/>
</dbReference>
<organism evidence="8 9">
    <name type="scientific">Belnapia mucosa</name>
    <dbReference type="NCBI Taxonomy" id="2804532"/>
    <lineage>
        <taxon>Bacteria</taxon>
        <taxon>Pseudomonadati</taxon>
        <taxon>Pseudomonadota</taxon>
        <taxon>Alphaproteobacteria</taxon>
        <taxon>Acetobacterales</taxon>
        <taxon>Roseomonadaceae</taxon>
        <taxon>Belnapia</taxon>
    </lineage>
</organism>
<feature type="domain" description="TonB C-terminal" evidence="7">
    <location>
        <begin position="180"/>
        <end position="271"/>
    </location>
</feature>
<evidence type="ECO:0000256" key="5">
    <source>
        <dbReference type="SAM" id="MobiDB-lite"/>
    </source>
</evidence>
<feature type="compositionally biased region" description="Pro residues" evidence="5">
    <location>
        <begin position="120"/>
        <end position="147"/>
    </location>
</feature>
<proteinExistence type="predicted"/>
<dbReference type="PROSITE" id="PS52015">
    <property type="entry name" value="TONB_CTD"/>
    <property type="match status" value="1"/>
</dbReference>
<dbReference type="SUPFAM" id="SSF74653">
    <property type="entry name" value="TolA/TonB C-terminal domain"/>
    <property type="match status" value="1"/>
</dbReference>
<protein>
    <submittedName>
        <fullName evidence="8">Energy transducer TonB</fullName>
    </submittedName>
</protein>
<dbReference type="RefSeq" id="WP_202826535.1">
    <property type="nucleotide sequence ID" value="NZ_JAEUXJ010000006.1"/>
</dbReference>
<evidence type="ECO:0000256" key="3">
    <source>
        <dbReference type="ARBA" id="ARBA00022989"/>
    </source>
</evidence>
<feature type="compositionally biased region" description="Low complexity" evidence="5">
    <location>
        <begin position="148"/>
        <end position="157"/>
    </location>
</feature>
<evidence type="ECO:0000256" key="4">
    <source>
        <dbReference type="ARBA" id="ARBA00023136"/>
    </source>
</evidence>
<dbReference type="Gene3D" id="3.30.1150.10">
    <property type="match status" value="1"/>
</dbReference>
<dbReference type="Proteomes" id="UP000606490">
    <property type="component" value="Unassembled WGS sequence"/>
</dbReference>
<evidence type="ECO:0000256" key="1">
    <source>
        <dbReference type="ARBA" id="ARBA00004167"/>
    </source>
</evidence>
<feature type="chain" id="PRO_5045993039" evidence="6">
    <location>
        <begin position="25"/>
        <end position="271"/>
    </location>
</feature>
<keyword evidence="2" id="KW-0812">Transmembrane</keyword>